<feature type="region of interest" description="Disordered" evidence="1">
    <location>
        <begin position="1"/>
        <end position="34"/>
    </location>
</feature>
<accession>A0A1R3K992</accession>
<protein>
    <submittedName>
        <fullName evidence="2">Choline transporter-like protein 5-like protein</fullName>
    </submittedName>
</protein>
<dbReference type="Proteomes" id="UP000187203">
    <property type="component" value="Unassembled WGS sequence"/>
</dbReference>
<evidence type="ECO:0000313" key="2">
    <source>
        <dbReference type="EMBL" id="OMP03651.1"/>
    </source>
</evidence>
<keyword evidence="3" id="KW-1185">Reference proteome</keyword>
<reference evidence="3" key="1">
    <citation type="submission" date="2013-09" db="EMBL/GenBank/DDBJ databases">
        <title>Corchorus olitorius genome sequencing.</title>
        <authorList>
            <person name="Alam M."/>
            <person name="Haque M.S."/>
            <person name="Islam M.S."/>
            <person name="Emdad E.M."/>
            <person name="Islam M.M."/>
            <person name="Ahmed B."/>
            <person name="Halim A."/>
            <person name="Hossen Q.M.M."/>
            <person name="Hossain M.Z."/>
            <person name="Ahmed R."/>
            <person name="Khan M.M."/>
            <person name="Islam R."/>
            <person name="Rashid M.M."/>
            <person name="Khan S.A."/>
            <person name="Rahman M.S."/>
            <person name="Alam M."/>
            <person name="Yahiya A.S."/>
            <person name="Khan M.S."/>
            <person name="Azam M.S."/>
            <person name="Haque T."/>
            <person name="Lashkar M.Z.H."/>
            <person name="Akhand A.I."/>
            <person name="Morshed G."/>
            <person name="Roy S."/>
            <person name="Uddin K.S."/>
            <person name="Rabeya T."/>
            <person name="Hossain A.S."/>
            <person name="Chowdhury A."/>
            <person name="Snigdha A.R."/>
            <person name="Mortoza M.S."/>
            <person name="Matin S.A."/>
            <person name="Hoque S.M.E."/>
            <person name="Islam M.K."/>
            <person name="Roy D.K."/>
            <person name="Haider R."/>
            <person name="Moosa M.M."/>
            <person name="Elias S.M."/>
            <person name="Hasan A.M."/>
            <person name="Jahan S."/>
            <person name="Shafiuddin M."/>
            <person name="Mahmood N."/>
            <person name="Shommy N.S."/>
        </authorList>
    </citation>
    <scope>NUCLEOTIDE SEQUENCE [LARGE SCALE GENOMIC DNA]</scope>
    <source>
        <strain evidence="3">cv. O-4</strain>
    </source>
</reference>
<dbReference type="AlphaFoldDB" id="A0A1R3K992"/>
<sequence>MVPTAGPNPRVTAAGPDPMVPAAGPGPIKPSTASATVEQKARARRATCNYGWNAKDEVINADKDEATAIFNLGKVLPTHSDESDE</sequence>
<comment type="caution">
    <text evidence="2">The sequence shown here is derived from an EMBL/GenBank/DDBJ whole genome shotgun (WGS) entry which is preliminary data.</text>
</comment>
<name>A0A1R3K992_9ROSI</name>
<proteinExistence type="predicted"/>
<evidence type="ECO:0000256" key="1">
    <source>
        <dbReference type="SAM" id="MobiDB-lite"/>
    </source>
</evidence>
<evidence type="ECO:0000313" key="3">
    <source>
        <dbReference type="Proteomes" id="UP000187203"/>
    </source>
</evidence>
<dbReference type="EMBL" id="AWUE01014457">
    <property type="protein sequence ID" value="OMP03651.1"/>
    <property type="molecule type" value="Genomic_DNA"/>
</dbReference>
<organism evidence="2 3">
    <name type="scientific">Corchorus olitorius</name>
    <dbReference type="NCBI Taxonomy" id="93759"/>
    <lineage>
        <taxon>Eukaryota</taxon>
        <taxon>Viridiplantae</taxon>
        <taxon>Streptophyta</taxon>
        <taxon>Embryophyta</taxon>
        <taxon>Tracheophyta</taxon>
        <taxon>Spermatophyta</taxon>
        <taxon>Magnoliopsida</taxon>
        <taxon>eudicotyledons</taxon>
        <taxon>Gunneridae</taxon>
        <taxon>Pentapetalae</taxon>
        <taxon>rosids</taxon>
        <taxon>malvids</taxon>
        <taxon>Malvales</taxon>
        <taxon>Malvaceae</taxon>
        <taxon>Grewioideae</taxon>
        <taxon>Apeibeae</taxon>
        <taxon>Corchorus</taxon>
    </lineage>
</organism>
<gene>
    <name evidence="2" type="ORF">COLO4_10290</name>
</gene>